<evidence type="ECO:0000256" key="1">
    <source>
        <dbReference type="ARBA" id="ARBA00004123"/>
    </source>
</evidence>
<evidence type="ECO:0000256" key="4">
    <source>
        <dbReference type="ARBA" id="ARBA00022927"/>
    </source>
</evidence>
<reference evidence="7 8" key="2">
    <citation type="journal article" date="2016" name="Front. Microbiol.">
        <title>Genome and transcriptome sequences reveal the specific parasitism of the nematophagous Purpureocillium lilacinum 36-1.</title>
        <authorList>
            <person name="Xie J."/>
            <person name="Li S."/>
            <person name="Mo C."/>
            <person name="Xiao X."/>
            <person name="Peng D."/>
            <person name="Wang G."/>
            <person name="Xiao Y."/>
        </authorList>
    </citation>
    <scope>NUCLEOTIDE SEQUENCE [LARGE SCALE GENOMIC DNA]</scope>
    <source>
        <strain evidence="7 8">36-1</strain>
    </source>
</reference>
<dbReference type="GO" id="GO:0006606">
    <property type="term" value="P:protein import into nucleus"/>
    <property type="evidence" value="ECO:0007669"/>
    <property type="project" value="TreeGrafter"/>
</dbReference>
<reference evidence="6" key="3">
    <citation type="submission" date="2023-11" db="EMBL/GenBank/DDBJ databases">
        <authorList>
            <person name="Beijen E."/>
            <person name="Ohm R.A."/>
        </authorList>
    </citation>
    <scope>NUCLEOTIDE SEQUENCE</scope>
    <source>
        <strain evidence="6">CBS 150709</strain>
    </source>
</reference>
<dbReference type="InterPro" id="IPR011989">
    <property type="entry name" value="ARM-like"/>
</dbReference>
<organism evidence="7 8">
    <name type="scientific">Purpureocillium lilacinum</name>
    <name type="common">Paecilomyces lilacinus</name>
    <dbReference type="NCBI Taxonomy" id="33203"/>
    <lineage>
        <taxon>Eukaryota</taxon>
        <taxon>Fungi</taxon>
        <taxon>Dikarya</taxon>
        <taxon>Ascomycota</taxon>
        <taxon>Pezizomycotina</taxon>
        <taxon>Sordariomycetes</taxon>
        <taxon>Hypocreomycetidae</taxon>
        <taxon>Hypocreales</taxon>
        <taxon>Ophiocordycipitaceae</taxon>
        <taxon>Purpureocillium</taxon>
    </lineage>
</organism>
<dbReference type="PANTHER" id="PTHR12363:SF33">
    <property type="entry name" value="IMPORTIN-13"/>
    <property type="match status" value="1"/>
</dbReference>
<dbReference type="InterPro" id="IPR016024">
    <property type="entry name" value="ARM-type_fold"/>
</dbReference>
<dbReference type="Gene3D" id="1.25.10.10">
    <property type="entry name" value="Leucine-rich Repeat Variant"/>
    <property type="match status" value="1"/>
</dbReference>
<dbReference type="PANTHER" id="PTHR12363">
    <property type="entry name" value="TRANSPORTIN 3 AND IMPORTIN 13"/>
    <property type="match status" value="1"/>
</dbReference>
<accession>A0A2U3E608</accession>
<evidence type="ECO:0000313" key="7">
    <source>
        <dbReference type="EMBL" id="PWI69916.1"/>
    </source>
</evidence>
<dbReference type="Pfam" id="PF24140">
    <property type="entry name" value="TPR_TNPO3_IPO13_3rd"/>
    <property type="match status" value="1"/>
</dbReference>
<keyword evidence="5" id="KW-0539">Nucleus</keyword>
<name>A0A2U3E608_PURLI</name>
<evidence type="ECO:0000313" key="9">
    <source>
        <dbReference type="Proteomes" id="UP001287286"/>
    </source>
</evidence>
<dbReference type="GO" id="GO:0005634">
    <property type="term" value="C:nucleus"/>
    <property type="evidence" value="ECO:0007669"/>
    <property type="project" value="UniProtKB-SubCell"/>
</dbReference>
<keyword evidence="9" id="KW-1185">Reference proteome</keyword>
<keyword evidence="3" id="KW-0813">Transport</keyword>
<evidence type="ECO:0000256" key="5">
    <source>
        <dbReference type="ARBA" id="ARBA00023242"/>
    </source>
</evidence>
<protein>
    <submittedName>
        <fullName evidence="7">Armadillo-type fold protein</fullName>
    </submittedName>
</protein>
<dbReference type="Proteomes" id="UP001287286">
    <property type="component" value="Unassembled WGS sequence"/>
</dbReference>
<dbReference type="GO" id="GO:0005737">
    <property type="term" value="C:cytoplasm"/>
    <property type="evidence" value="ECO:0007669"/>
    <property type="project" value="TreeGrafter"/>
</dbReference>
<dbReference type="AlphaFoldDB" id="A0A2U3E608"/>
<dbReference type="Proteomes" id="UP000245956">
    <property type="component" value="Unassembled WGS sequence"/>
</dbReference>
<proteinExistence type="inferred from homology"/>
<evidence type="ECO:0000313" key="8">
    <source>
        <dbReference type="Proteomes" id="UP000245956"/>
    </source>
</evidence>
<comment type="subcellular location">
    <subcellularLocation>
        <location evidence="1">Nucleus</location>
    </subcellularLocation>
</comment>
<evidence type="ECO:0000313" key="6">
    <source>
        <dbReference type="EMBL" id="KAK4090116.1"/>
    </source>
</evidence>
<dbReference type="InterPro" id="IPR051345">
    <property type="entry name" value="Importin_beta-like_NTR"/>
</dbReference>
<sequence>MQDEQPVRLSLDQVETLILSLYQANPPEVISKAQATLAWFQGSPQAWPMIHQLLERPDDKVKFFGALTVIIKLNKESSSLSDGDATELLVRLVEWYSHSLARGRSGSLVSRKLSSAIATFFLHFHRLWPAYIRHLLVCLAARQSLDPSSVDETVGTADILARLDSAQLQAVTWVVTSVMEDAARFDMNAANNAGLYDAVMENTTDAVALMAVCLSPHLGDPAAHGDAVKCLQVCLVAPRASQLVTRPWLTSCPIQSWATFAQRASPGHGNIAASLRPLFEAVISSLSNTSLFDASAELIVDVLSNYPSLMTNTQYEYLATLFTAPWAQERYEKLLQGDFDFDSVQFGHLLLGFGEAKAEALIQGSDGNGQHLLSLLCGLLTAVGYPVAEDRIFVPAVEFWSTFAETMADYIHLDGHETSSPWAASAMAQLLEAVSRAWQKITYPPSEEYSQWDSVDRIGFNDARKDVIDFLQSAYTLAGPQLVATFADLTLSALSRSAWLPLEAAAFCLGGLADCGRDDVRFDAALTPVFASPLFSVLRDNSQGGVHPRSRQTCLSLIEQYNEYFERNVEFLAPALRLLFTLLSEQSMAASASKSILRLCSSCRHHLYSETEGFLDEYAGLIDGRQLDCISSEKVLGAIASVAQAIPDSCQRYRACARLLEFIFRDVYRSRHFDASSAAGQNPCQGLRCFDSTSDEHPSLHLGLRALRSLVSIGKGFQSPSDSSIDVDSTGRQLQVSSDGLEMLHAQIMRILQEMEGAFGQSSEMIELISSVLRSGFSENEPGPFVLQPDMVTRFLTSHTASTTTVGVFVSTACSFVSSLQSHEVPSREAIFSTLLIWDIGLLRQLSEPENDPELSQNGIEFASRLLSKSPVTVLSLQPSDATEFLFLFTLRVLDGKEPLPKGAAADFWSTYVSLTGNEELQQAIKGSMVTLGPLLAQSLARNFGGNASRSELDKLSEPLKKLVSRHAGAKDWLQTALNDGSFPSSKVSAEQKSAFVKKVISLRGARATNQVVRDFWLSARGSNFAYVS</sequence>
<dbReference type="InterPro" id="IPR057942">
    <property type="entry name" value="TPR_TNPO3_IPO13_3rd"/>
</dbReference>
<reference evidence="7" key="1">
    <citation type="submission" date="2015-05" db="EMBL/GenBank/DDBJ databases">
        <authorList>
            <person name="Wang D.B."/>
            <person name="Wang M."/>
        </authorList>
    </citation>
    <scope>NUCLEOTIDE SEQUENCE</scope>
    <source>
        <strain evidence="7">36-1</strain>
    </source>
</reference>
<evidence type="ECO:0000256" key="3">
    <source>
        <dbReference type="ARBA" id="ARBA00022448"/>
    </source>
</evidence>
<keyword evidence="4" id="KW-0653">Protein transport</keyword>
<dbReference type="SUPFAM" id="SSF48371">
    <property type="entry name" value="ARM repeat"/>
    <property type="match status" value="1"/>
</dbReference>
<dbReference type="EMBL" id="JAWRVI010000017">
    <property type="protein sequence ID" value="KAK4090116.1"/>
    <property type="molecule type" value="Genomic_DNA"/>
</dbReference>
<comment type="caution">
    <text evidence="7">The sequence shown here is derived from an EMBL/GenBank/DDBJ whole genome shotgun (WGS) entry which is preliminary data.</text>
</comment>
<reference evidence="6 9" key="4">
    <citation type="journal article" date="2024" name="Microbiol. Resour. Announc.">
        <title>Genome annotations for the ascomycete fungi Trichoderma harzianum, Trichoderma aggressivum, and Purpureocillium lilacinum.</title>
        <authorList>
            <person name="Beijen E.P.W."/>
            <person name="Ohm R.A."/>
        </authorList>
    </citation>
    <scope>NUCLEOTIDE SEQUENCE [LARGE SCALE GENOMIC DNA]</scope>
    <source>
        <strain evidence="6 9">CBS 150709</strain>
    </source>
</reference>
<gene>
    <name evidence="7" type="ORF">PCL_00060</name>
    <name evidence="6" type="ORF">Purlil1_5742</name>
</gene>
<dbReference type="EMBL" id="LCWV01000010">
    <property type="protein sequence ID" value="PWI69916.1"/>
    <property type="molecule type" value="Genomic_DNA"/>
</dbReference>
<evidence type="ECO:0000256" key="2">
    <source>
        <dbReference type="ARBA" id="ARBA00007991"/>
    </source>
</evidence>
<comment type="similarity">
    <text evidence="2">Belongs to the importin beta family.</text>
</comment>